<feature type="compositionally biased region" description="Polar residues" evidence="1">
    <location>
        <begin position="538"/>
        <end position="553"/>
    </location>
</feature>
<protein>
    <recommendedName>
        <fullName evidence="4">Myb-like domain-containing protein</fullName>
    </recommendedName>
</protein>
<dbReference type="AlphaFoldDB" id="A0A4V5N5I4"/>
<feature type="compositionally biased region" description="Polar residues" evidence="1">
    <location>
        <begin position="619"/>
        <end position="629"/>
    </location>
</feature>
<name>A0A4V5N5I4_9PEZI</name>
<feature type="region of interest" description="Disordered" evidence="1">
    <location>
        <begin position="450"/>
        <end position="503"/>
    </location>
</feature>
<feature type="compositionally biased region" description="Basic and acidic residues" evidence="1">
    <location>
        <begin position="81"/>
        <end position="91"/>
    </location>
</feature>
<dbReference type="EMBL" id="NAJL01000006">
    <property type="protein sequence ID" value="TKA31979.1"/>
    <property type="molecule type" value="Genomic_DNA"/>
</dbReference>
<evidence type="ECO:0000313" key="2">
    <source>
        <dbReference type="EMBL" id="TKA31979.1"/>
    </source>
</evidence>
<feature type="compositionally biased region" description="Basic and acidic residues" evidence="1">
    <location>
        <begin position="600"/>
        <end position="611"/>
    </location>
</feature>
<feature type="compositionally biased region" description="Low complexity" evidence="1">
    <location>
        <begin position="17"/>
        <end position="42"/>
    </location>
</feature>
<feature type="compositionally biased region" description="Low complexity" evidence="1">
    <location>
        <begin position="455"/>
        <end position="464"/>
    </location>
</feature>
<evidence type="ECO:0000256" key="1">
    <source>
        <dbReference type="SAM" id="MobiDB-lite"/>
    </source>
</evidence>
<evidence type="ECO:0008006" key="4">
    <source>
        <dbReference type="Google" id="ProtNLM"/>
    </source>
</evidence>
<dbReference type="Proteomes" id="UP000308549">
    <property type="component" value="Unassembled WGS sequence"/>
</dbReference>
<reference evidence="2 3" key="1">
    <citation type="submission" date="2017-03" db="EMBL/GenBank/DDBJ databases">
        <title>Genomes of endolithic fungi from Antarctica.</title>
        <authorList>
            <person name="Coleine C."/>
            <person name="Masonjones S."/>
            <person name="Stajich J.E."/>
        </authorList>
    </citation>
    <scope>NUCLEOTIDE SEQUENCE [LARGE SCALE GENOMIC DNA]</scope>
    <source>
        <strain evidence="2 3">CCFEE 6315</strain>
    </source>
</reference>
<organism evidence="2 3">
    <name type="scientific">Salinomyces thailandicus</name>
    <dbReference type="NCBI Taxonomy" id="706561"/>
    <lineage>
        <taxon>Eukaryota</taxon>
        <taxon>Fungi</taxon>
        <taxon>Dikarya</taxon>
        <taxon>Ascomycota</taxon>
        <taxon>Pezizomycotina</taxon>
        <taxon>Dothideomycetes</taxon>
        <taxon>Dothideomycetidae</taxon>
        <taxon>Mycosphaerellales</taxon>
        <taxon>Teratosphaeriaceae</taxon>
        <taxon>Salinomyces</taxon>
    </lineage>
</organism>
<proteinExistence type="predicted"/>
<keyword evidence="3" id="KW-1185">Reference proteome</keyword>
<dbReference type="OrthoDB" id="5398572at2759"/>
<gene>
    <name evidence="2" type="ORF">B0A50_01224</name>
</gene>
<sequence>MAKQYASAGPASRQGSAAPSDAPAATAPARTTRSTRSQSREPNVQLAVGGEENVADSTKKRGGKKTKGTAVSDLATVAEQDADHPDDAQHQKDIATAEQEAVDDEAELETTPKTPFSQEEIAELDPDVMVDVLPNLATAAEQLSSLLLPADLKARPAVWREIRARGSRHQKLLNNRTASLLVHKHSFGNQEYIEPSIVLRALLGVQTMANVPDGLWRPDSIIYKINLAQMLHTTLVTIGDPLEYEYDIHEALVGLVRQFPSAVAGSSFDTEAVQTCLELQTQLTIVRLHLFSGFDEYDPSSIVSETFYNRDEEGVYVFHDALGMDQLDPVELDVWTDKIGDLVSDLQAPFRGQGLSSTEESLEAVRALFPWHGAVDEVVKYFEMRASELNSEIAEAGGVDVIVASLSEEVEGRYTERLVAEKRQSFGKSGGTPKQALSGIAALKAREQRLSSQVAQAQPAPAAQMMDPRLTQEQEQAPNAPADEWAALPDDDDEEQTAIQQHAQSALQQLTGFQNSQRQNAKGKQRSFNDRQDNAQRISFTDSQSQPRSQAGPSSGVPGRSSAPGPYHISPKRNAKRTHAEVDNGLTDFEPTQDEGFQNDVRDTSAADARRKSAPRPQPSQRRAASATTVAYEYPGSNSAPKRQRKNPGSSIPLPVAPTDPEAGEIPSSEYYQRAKNLAIQNRLVAASQKAPQVRTPWDEAEEFALVELIEEHGGDGISYAGLKNKDSNGDNRLARRSGEDMRFKARNMKQTFILARMSLPMNWEHIVLDKKAIDKIRARGIPYHQEKIRGPVVAGDEEADGA</sequence>
<comment type="caution">
    <text evidence="2">The sequence shown here is derived from an EMBL/GenBank/DDBJ whole genome shotgun (WGS) entry which is preliminary data.</text>
</comment>
<evidence type="ECO:0000313" key="3">
    <source>
        <dbReference type="Proteomes" id="UP000308549"/>
    </source>
</evidence>
<feature type="region of interest" description="Disordered" evidence="1">
    <location>
        <begin position="538"/>
        <end position="666"/>
    </location>
</feature>
<feature type="region of interest" description="Disordered" evidence="1">
    <location>
        <begin position="1"/>
        <end position="91"/>
    </location>
</feature>
<accession>A0A4V5N5I4</accession>